<organism evidence="1 2">
    <name type="scientific">Roseibium marinum</name>
    <dbReference type="NCBI Taxonomy" id="281252"/>
    <lineage>
        <taxon>Bacteria</taxon>
        <taxon>Pseudomonadati</taxon>
        <taxon>Pseudomonadota</taxon>
        <taxon>Alphaproteobacteria</taxon>
        <taxon>Hyphomicrobiales</taxon>
        <taxon>Stappiaceae</taxon>
        <taxon>Roseibium</taxon>
    </lineage>
</organism>
<dbReference type="AlphaFoldDB" id="A0A2S3V1M4"/>
<reference evidence="1 2" key="1">
    <citation type="submission" date="2018-01" db="EMBL/GenBank/DDBJ databases">
        <title>Genomic Encyclopedia of Archaeal and Bacterial Type Strains, Phase II (KMG-II): from individual species to whole genera.</title>
        <authorList>
            <person name="Goeker M."/>
        </authorList>
    </citation>
    <scope>NUCLEOTIDE SEQUENCE [LARGE SCALE GENOMIC DNA]</scope>
    <source>
        <strain evidence="1 2">DSM 17023</strain>
    </source>
</reference>
<dbReference type="Pfam" id="PF19653">
    <property type="entry name" value="DUF6156"/>
    <property type="match status" value="1"/>
</dbReference>
<evidence type="ECO:0000313" key="1">
    <source>
        <dbReference type="EMBL" id="POF33877.1"/>
    </source>
</evidence>
<evidence type="ECO:0000313" key="2">
    <source>
        <dbReference type="Proteomes" id="UP000236959"/>
    </source>
</evidence>
<proteinExistence type="predicted"/>
<gene>
    <name evidence="1" type="ORF">CLV41_101326</name>
</gene>
<name>A0A2S3V1M4_9HYPH</name>
<dbReference type="EMBL" id="PPCN01000001">
    <property type="protein sequence ID" value="POF33877.1"/>
    <property type="molecule type" value="Genomic_DNA"/>
</dbReference>
<dbReference type="RefSeq" id="WP_235867036.1">
    <property type="nucleotide sequence ID" value="NZ_PPCN01000001.1"/>
</dbReference>
<protein>
    <submittedName>
        <fullName evidence="1">Uncharacterized protein</fullName>
    </submittedName>
</protein>
<keyword evidence="2" id="KW-1185">Reference proteome</keyword>
<comment type="caution">
    <text evidence="1">The sequence shown here is derived from an EMBL/GenBank/DDBJ whole genome shotgun (WGS) entry which is preliminary data.</text>
</comment>
<accession>A0A2S3V1M4</accession>
<sequence length="103" mass="11885">MPTEDMKVSRDCRYFVTYAGVKLPFRLVNPIDPDSLSNRNTYIRAYFEGPDILVGFDKVVYGEIELSHRYTYHAGGMLKQVEITMLEDDPVVLDFDETGQQSR</sequence>
<dbReference type="InterPro" id="IPR046154">
    <property type="entry name" value="DUF6156"/>
</dbReference>
<dbReference type="Proteomes" id="UP000236959">
    <property type="component" value="Unassembled WGS sequence"/>
</dbReference>